<dbReference type="EMBL" id="JASPKY010000034">
    <property type="protein sequence ID" value="KAK9747066.1"/>
    <property type="molecule type" value="Genomic_DNA"/>
</dbReference>
<reference evidence="2 3" key="1">
    <citation type="journal article" date="2024" name="BMC Genomics">
        <title>De novo assembly and annotation of Popillia japonica's genome with initial clues to its potential as an invasive pest.</title>
        <authorList>
            <person name="Cucini C."/>
            <person name="Boschi S."/>
            <person name="Funari R."/>
            <person name="Cardaioli E."/>
            <person name="Iannotti N."/>
            <person name="Marturano G."/>
            <person name="Paoli F."/>
            <person name="Bruttini M."/>
            <person name="Carapelli A."/>
            <person name="Frati F."/>
            <person name="Nardi F."/>
        </authorList>
    </citation>
    <scope>NUCLEOTIDE SEQUENCE [LARGE SCALE GENOMIC DNA]</scope>
    <source>
        <strain evidence="2">DMR45628</strain>
    </source>
</reference>
<dbReference type="AlphaFoldDB" id="A0AAW1MI50"/>
<accession>A0AAW1MI50</accession>
<name>A0AAW1MI50_POPJA</name>
<feature type="compositionally biased region" description="Basic residues" evidence="1">
    <location>
        <begin position="12"/>
        <end position="21"/>
    </location>
</feature>
<feature type="compositionally biased region" description="Basic residues" evidence="1">
    <location>
        <begin position="58"/>
        <end position="68"/>
    </location>
</feature>
<keyword evidence="3" id="KW-1185">Reference proteome</keyword>
<evidence type="ECO:0000313" key="2">
    <source>
        <dbReference type="EMBL" id="KAK9747066.1"/>
    </source>
</evidence>
<feature type="compositionally biased region" description="Basic and acidic residues" evidence="1">
    <location>
        <begin position="33"/>
        <end position="43"/>
    </location>
</feature>
<feature type="region of interest" description="Disordered" evidence="1">
    <location>
        <begin position="1"/>
        <end position="96"/>
    </location>
</feature>
<gene>
    <name evidence="2" type="ORF">QE152_g5578</name>
</gene>
<organism evidence="2 3">
    <name type="scientific">Popillia japonica</name>
    <name type="common">Japanese beetle</name>
    <dbReference type="NCBI Taxonomy" id="7064"/>
    <lineage>
        <taxon>Eukaryota</taxon>
        <taxon>Metazoa</taxon>
        <taxon>Ecdysozoa</taxon>
        <taxon>Arthropoda</taxon>
        <taxon>Hexapoda</taxon>
        <taxon>Insecta</taxon>
        <taxon>Pterygota</taxon>
        <taxon>Neoptera</taxon>
        <taxon>Endopterygota</taxon>
        <taxon>Coleoptera</taxon>
        <taxon>Polyphaga</taxon>
        <taxon>Scarabaeiformia</taxon>
        <taxon>Scarabaeidae</taxon>
        <taxon>Rutelinae</taxon>
        <taxon>Popillia</taxon>
    </lineage>
</organism>
<evidence type="ECO:0000256" key="1">
    <source>
        <dbReference type="SAM" id="MobiDB-lite"/>
    </source>
</evidence>
<protein>
    <submittedName>
        <fullName evidence="2">Uncharacterized protein</fullName>
    </submittedName>
</protein>
<dbReference type="Proteomes" id="UP001458880">
    <property type="component" value="Unassembled WGS sequence"/>
</dbReference>
<comment type="caution">
    <text evidence="2">The sequence shown here is derived from an EMBL/GenBank/DDBJ whole genome shotgun (WGS) entry which is preliminary data.</text>
</comment>
<sequence length="297" mass="33651">MTNNDSSSEKSKKSRFCRRKKLPDSCTCTSSDDQIKPIEEIKKKEKNKKRKEKETNKKKSPKKEKLRKTKSDETAIRIPSKTTTGTTSGTQYSSVDSEETAQKRKCCWARKSARSIREPIQDIKEPSVTEIVPPQERKNSKAVVVQDAKAGLSVMFDPRYTCNPFYTPPATPKEFRKIRSIPPVVQPVIGVCTQGRCRVVGGPIDRNITEAVIHEHPVSGGERLVEVRYALVRISVFPNYTTYEIMQSSKKKPKKVPDVVEGIFVTKRGDDVRQLTAYAIGYFIVKRVSVISLRNKK</sequence>
<proteinExistence type="predicted"/>
<evidence type="ECO:0000313" key="3">
    <source>
        <dbReference type="Proteomes" id="UP001458880"/>
    </source>
</evidence>